<dbReference type="InterPro" id="IPR038482">
    <property type="entry name" value="Tp34-type_sf"/>
</dbReference>
<dbReference type="Proteomes" id="UP000678276">
    <property type="component" value="Unassembled WGS sequence"/>
</dbReference>
<comment type="caution">
    <text evidence="4">The sequence shown here is derived from an EMBL/GenBank/DDBJ whole genome shotgun (WGS) entry which is preliminary data.</text>
</comment>
<keyword evidence="5" id="KW-1185">Reference proteome</keyword>
<evidence type="ECO:0000256" key="1">
    <source>
        <dbReference type="ARBA" id="ARBA00010013"/>
    </source>
</evidence>
<accession>A0ABS4BFG4</accession>
<evidence type="ECO:0000256" key="3">
    <source>
        <dbReference type="SAM" id="SignalP"/>
    </source>
</evidence>
<dbReference type="Pfam" id="PF10634">
    <property type="entry name" value="Iron_transport"/>
    <property type="match status" value="1"/>
</dbReference>
<sequence length="170" mass="18098">MVFGGCVLAAAGMISPALAGEFYIGEPVMKEGMQLSPAYLTGIEMSGVAPGMSTAKDAIHVEIDVHAGDKEAHGFPPDAWIPYLSILTTVAKTDGSYSETKPLAPMTAGDGPHYANNFAMNGPGKYKATYVIEPPSVNGFLHHVDKATGVPDWWKPITVSWTFDYPAKHS</sequence>
<evidence type="ECO:0000313" key="5">
    <source>
        <dbReference type="Proteomes" id="UP000678276"/>
    </source>
</evidence>
<feature type="signal peptide" evidence="3">
    <location>
        <begin position="1"/>
        <end position="19"/>
    </location>
</feature>
<comment type="similarity">
    <text evidence="1">Belongs to the UPF0423 family.</text>
</comment>
<reference evidence="4 5" key="1">
    <citation type="submission" date="2021-04" db="EMBL/GenBank/DDBJ databases">
        <title>Whole genome sequence of Jiella sp. KSK16Y-1.</title>
        <authorList>
            <person name="Tuo L."/>
        </authorList>
    </citation>
    <scope>NUCLEOTIDE SEQUENCE [LARGE SCALE GENOMIC DNA]</scope>
    <source>
        <strain evidence="4 5">KSK16Y-1</strain>
    </source>
</reference>
<protein>
    <submittedName>
        <fullName evidence="4">Iron transporter</fullName>
    </submittedName>
</protein>
<dbReference type="InterPro" id="IPR018470">
    <property type="entry name" value="Metal-bd_Tp34-typ"/>
</dbReference>
<evidence type="ECO:0000313" key="4">
    <source>
        <dbReference type="EMBL" id="MBP0614675.1"/>
    </source>
</evidence>
<organism evidence="4 5">
    <name type="scientific">Jiella mangrovi</name>
    <dbReference type="NCBI Taxonomy" id="2821407"/>
    <lineage>
        <taxon>Bacteria</taxon>
        <taxon>Pseudomonadati</taxon>
        <taxon>Pseudomonadota</taxon>
        <taxon>Alphaproteobacteria</taxon>
        <taxon>Hyphomicrobiales</taxon>
        <taxon>Aurantimonadaceae</taxon>
        <taxon>Jiella</taxon>
    </lineage>
</organism>
<dbReference type="EMBL" id="JAGJCF010000002">
    <property type="protein sequence ID" value="MBP0614675.1"/>
    <property type="molecule type" value="Genomic_DNA"/>
</dbReference>
<name>A0ABS4BFG4_9HYPH</name>
<evidence type="ECO:0000256" key="2">
    <source>
        <dbReference type="ARBA" id="ARBA00022729"/>
    </source>
</evidence>
<feature type="chain" id="PRO_5045677905" evidence="3">
    <location>
        <begin position="20"/>
        <end position="170"/>
    </location>
</feature>
<keyword evidence="2 3" id="KW-0732">Signal</keyword>
<proteinExistence type="inferred from homology"/>
<gene>
    <name evidence="4" type="ORF">J6595_03685</name>
</gene>
<dbReference type="Gene3D" id="2.60.40.2480">
    <property type="entry name" value="Periplasmic metal-binding protein Tp34-type"/>
    <property type="match status" value="1"/>
</dbReference>
<dbReference type="PIRSF" id="PIRSF017018">
    <property type="entry name" value="Tp34"/>
    <property type="match status" value="1"/>
</dbReference>